<protein>
    <recommendedName>
        <fullName evidence="2">Clp R domain-containing protein</fullName>
    </recommendedName>
</protein>
<gene>
    <name evidence="3" type="ORF">GCM10009801_48160</name>
</gene>
<sequence>MTATTSPDWNIVGILGAARGARSGAGGPIGSEHLLAGITTAKGAAREALAAEGATKVTLLSVLRDRLDREEAWSADDDPEGAVSEKDILGDEGEERVRYTGAAGRALTSARELARQEDAAKFGAEHLLRGLLAGDNRAVEMLDTCGVPPEAVLARLDGGAGSPADDLAPLLHPTRDILLGHSHYRRAPWWSRWLLKRAGINWAARPAWWVRMETYEQARRLAADAVGTEHVLLAVLATHEVALRYPHLAQEGDSDVASRYEGGERLARLGLDHASVHEALRSGGRVHLASDARPVEQYLDGDKGTGPLVQELLDEETRARQLVQALSA</sequence>
<reference evidence="3 4" key="1">
    <citation type="journal article" date="2019" name="Int. J. Syst. Evol. Microbiol.">
        <title>The Global Catalogue of Microorganisms (GCM) 10K type strain sequencing project: providing services to taxonomists for standard genome sequencing and annotation.</title>
        <authorList>
            <consortium name="The Broad Institute Genomics Platform"/>
            <consortium name="The Broad Institute Genome Sequencing Center for Infectious Disease"/>
            <person name="Wu L."/>
            <person name="Ma J."/>
        </authorList>
    </citation>
    <scope>NUCLEOTIDE SEQUENCE [LARGE SCALE GENOMIC DNA]</scope>
    <source>
        <strain evidence="3 4">JCM 15478</strain>
    </source>
</reference>
<evidence type="ECO:0000313" key="4">
    <source>
        <dbReference type="Proteomes" id="UP001500016"/>
    </source>
</evidence>
<proteinExistence type="predicted"/>
<organism evidence="3 4">
    <name type="scientific">Streptomyces albiaxialis</name>
    <dbReference type="NCBI Taxonomy" id="329523"/>
    <lineage>
        <taxon>Bacteria</taxon>
        <taxon>Bacillati</taxon>
        <taxon>Actinomycetota</taxon>
        <taxon>Actinomycetes</taxon>
        <taxon>Kitasatosporales</taxon>
        <taxon>Streptomycetaceae</taxon>
        <taxon>Streptomyces</taxon>
    </lineage>
</organism>
<dbReference type="RefSeq" id="WP_344531357.1">
    <property type="nucleotide sequence ID" value="NZ_BAAAPE010000013.1"/>
</dbReference>
<dbReference type="Proteomes" id="UP001500016">
    <property type="component" value="Unassembled WGS sequence"/>
</dbReference>
<comment type="caution">
    <text evidence="3">The sequence shown here is derived from an EMBL/GenBank/DDBJ whole genome shotgun (WGS) entry which is preliminary data.</text>
</comment>
<feature type="region of interest" description="Disordered" evidence="1">
    <location>
        <begin position="71"/>
        <end position="90"/>
    </location>
</feature>
<dbReference type="EMBL" id="BAAAPE010000013">
    <property type="protein sequence ID" value="GAA2086036.1"/>
    <property type="molecule type" value="Genomic_DNA"/>
</dbReference>
<evidence type="ECO:0000259" key="2">
    <source>
        <dbReference type="Pfam" id="PF02861"/>
    </source>
</evidence>
<dbReference type="SUPFAM" id="SSF81923">
    <property type="entry name" value="Double Clp-N motif"/>
    <property type="match status" value="1"/>
</dbReference>
<dbReference type="InterPro" id="IPR004176">
    <property type="entry name" value="Clp_R_N"/>
</dbReference>
<dbReference type="Pfam" id="PF02861">
    <property type="entry name" value="Clp_N"/>
    <property type="match status" value="1"/>
</dbReference>
<accession>A0ABN2WB89</accession>
<dbReference type="InterPro" id="IPR036628">
    <property type="entry name" value="Clp_N_dom_sf"/>
</dbReference>
<name>A0ABN2WB89_9ACTN</name>
<evidence type="ECO:0000256" key="1">
    <source>
        <dbReference type="SAM" id="MobiDB-lite"/>
    </source>
</evidence>
<keyword evidence="4" id="KW-1185">Reference proteome</keyword>
<evidence type="ECO:0000313" key="3">
    <source>
        <dbReference type="EMBL" id="GAA2086036.1"/>
    </source>
</evidence>
<dbReference type="Gene3D" id="1.10.1780.10">
    <property type="entry name" value="Clp, N-terminal domain"/>
    <property type="match status" value="1"/>
</dbReference>
<feature type="domain" description="Clp R" evidence="2">
    <location>
        <begin position="98"/>
        <end position="157"/>
    </location>
</feature>